<gene>
    <name evidence="1" type="ORF">GF1_08350</name>
</gene>
<dbReference type="PANTHER" id="PTHR47623">
    <property type="entry name" value="OS09G0287300 PROTEIN"/>
    <property type="match status" value="1"/>
</dbReference>
<protein>
    <submittedName>
        <fullName evidence="1">Phosphoglycerate mutase</fullName>
    </submittedName>
</protein>
<proteinExistence type="predicted"/>
<name>A0A915TZ51_9BACT</name>
<dbReference type="Proteomes" id="UP001063350">
    <property type="component" value="Chromosome"/>
</dbReference>
<dbReference type="Gene3D" id="3.40.50.1240">
    <property type="entry name" value="Phosphoglycerate mutase-like"/>
    <property type="match status" value="1"/>
</dbReference>
<evidence type="ECO:0000313" key="1">
    <source>
        <dbReference type="EMBL" id="BCO08459.1"/>
    </source>
</evidence>
<accession>A0A915TZ51</accession>
<reference evidence="1" key="1">
    <citation type="submission" date="2020-12" db="EMBL/GenBank/DDBJ databases">
        <title>Desulfobium dissulfuricans gen. nov., sp. nov., a novel mesophilic, sulfate-reducing bacterium isolated from a deep-sea hydrothermal vent.</title>
        <authorList>
            <person name="Hashimoto Y."/>
            <person name="Tame A."/>
            <person name="Sawayama S."/>
            <person name="Miyazaki J."/>
            <person name="Takai K."/>
            <person name="Nakagawa S."/>
        </authorList>
    </citation>
    <scope>NUCLEOTIDE SEQUENCE</scope>
    <source>
        <strain evidence="1">GF1</strain>
    </source>
</reference>
<dbReference type="AlphaFoldDB" id="A0A915TZ51"/>
<dbReference type="InterPro" id="IPR013078">
    <property type="entry name" value="His_Pase_superF_clade-1"/>
</dbReference>
<dbReference type="KEGG" id="ddu:GF1_08350"/>
<keyword evidence="2" id="KW-1185">Reference proteome</keyword>
<dbReference type="Pfam" id="PF00300">
    <property type="entry name" value="His_Phos_1"/>
    <property type="match status" value="1"/>
</dbReference>
<dbReference type="SMART" id="SM00855">
    <property type="entry name" value="PGAM"/>
    <property type="match status" value="1"/>
</dbReference>
<sequence>MKQILLCRHAKSSWKDPGLVDRDRPLARRGRRDAPRMGRELARRCIRVDRILCSPAKRTRKTARKIAREIDFPRRGIVLVEEIYGADSGMLLKLIRAQKKKYHHLMLVGHNSAITELANTLGDLDIANVPTCGVVGFSFAVERWEDVRQGCGTPLFFLYPKLLARQSD</sequence>
<dbReference type="InterPro" id="IPR029033">
    <property type="entry name" value="His_PPase_superfam"/>
</dbReference>
<dbReference type="EMBL" id="AP024233">
    <property type="protein sequence ID" value="BCO08459.1"/>
    <property type="molecule type" value="Genomic_DNA"/>
</dbReference>
<evidence type="ECO:0000313" key="2">
    <source>
        <dbReference type="Proteomes" id="UP001063350"/>
    </source>
</evidence>
<dbReference type="SUPFAM" id="SSF53254">
    <property type="entry name" value="Phosphoglycerate mutase-like"/>
    <property type="match status" value="1"/>
</dbReference>
<organism evidence="1 2">
    <name type="scientific">Desulfolithobacter dissulfuricans</name>
    <dbReference type="NCBI Taxonomy" id="2795293"/>
    <lineage>
        <taxon>Bacteria</taxon>
        <taxon>Pseudomonadati</taxon>
        <taxon>Thermodesulfobacteriota</taxon>
        <taxon>Desulfobulbia</taxon>
        <taxon>Desulfobulbales</taxon>
        <taxon>Desulfobulbaceae</taxon>
        <taxon>Desulfolithobacter</taxon>
    </lineage>
</organism>
<dbReference type="RefSeq" id="WP_267928365.1">
    <property type="nucleotide sequence ID" value="NZ_AP024233.1"/>
</dbReference>
<dbReference type="CDD" id="cd07067">
    <property type="entry name" value="HP_PGM_like"/>
    <property type="match status" value="1"/>
</dbReference>
<dbReference type="PANTHER" id="PTHR47623:SF1">
    <property type="entry name" value="OS09G0287300 PROTEIN"/>
    <property type="match status" value="1"/>
</dbReference>